<organism evidence="1 2">
    <name type="scientific">Adhaeribacter rhizoryzae</name>
    <dbReference type="NCBI Taxonomy" id="2607907"/>
    <lineage>
        <taxon>Bacteria</taxon>
        <taxon>Pseudomonadati</taxon>
        <taxon>Bacteroidota</taxon>
        <taxon>Cytophagia</taxon>
        <taxon>Cytophagales</taxon>
        <taxon>Hymenobacteraceae</taxon>
        <taxon>Adhaeribacter</taxon>
    </lineage>
</organism>
<proteinExistence type="predicted"/>
<sequence>MRRLNNLNQVNTTKTVLLKTNYCLPAGYNGLLALLFLLLPVLPSFGQADSLSRISRHFQQYQQQHVQEKLFLHLDRPTYVCGETLWFKVYAVDGAANKPLNLSKVAYVEVIGPNKQAVLQTKIALQEGTGHGSLVVPVTLNAGNYMVRAYTNWMKNQSPEFYFQQPITIVNTSRPLDTKPVKDSAVYAIQFFPEGGHLVQGLTSKVAFKITNNTGKGVNLAGEIKDPAGKTVAQFQSFKFGMGNFSFTPAAQTQYQAVLRLPNGRTLTRNLPAVQEQGYVMHLDDSSPESLKITVQASQNSANPAELIYLLAHTRGNNAVAKAEILAQNQASFTLTKSALGEGISHLTIFNSRKQPICERLYFKPTTQKLLIQAKTDKAQYSTRQKITLDIATPVTAGTTSPANLSVAVYRLDSLQTPPTVNIQDYLWLTSELTGTIENPSFYFEENNSQAREALDNLLLTQGWRRFRWPEIFAKNQAIPEFIPEVNGPLVRGKVTDRLTGAAVPNITTYLAAPSKHIRLYNATSNAKGLIQFELKDFYGPKEIVVQSNFAKDSLYHFEIFSPFSSKYAAQPISNLNITERHGPEIALRHLQMQVQEAYYDKYQRLVQLPAVDSLPFYGKPDEKYLLDDFTRFKVMEEVMREYVPGVMVRIRKDGFHFLTLDHINKVFFQTSPMVLLDGVPVFNINKLMAFDPLKIQKLEVVTSRYFQGSQIYDGVVSYTTYHGDLAGFPVDARALLQEYEGLQIPREFYAPVYDTPQQQQSRLPDFRNLLYWKPELKMGTNGQHQAQFYTSDQDGDYLVVIQGMNTNGQAGSVTIPLVVKTAL</sequence>
<dbReference type="RefSeq" id="WP_150090596.1">
    <property type="nucleotide sequence ID" value="NZ_VWSF01000016.1"/>
</dbReference>
<evidence type="ECO:0008006" key="3">
    <source>
        <dbReference type="Google" id="ProtNLM"/>
    </source>
</evidence>
<dbReference type="AlphaFoldDB" id="A0A5M6D5X1"/>
<comment type="caution">
    <text evidence="1">The sequence shown here is derived from an EMBL/GenBank/DDBJ whole genome shotgun (WGS) entry which is preliminary data.</text>
</comment>
<dbReference type="EMBL" id="VWSF01000016">
    <property type="protein sequence ID" value="KAA5542881.1"/>
    <property type="molecule type" value="Genomic_DNA"/>
</dbReference>
<keyword evidence="2" id="KW-1185">Reference proteome</keyword>
<evidence type="ECO:0000313" key="2">
    <source>
        <dbReference type="Proteomes" id="UP000323426"/>
    </source>
</evidence>
<evidence type="ECO:0000313" key="1">
    <source>
        <dbReference type="EMBL" id="KAA5542881.1"/>
    </source>
</evidence>
<dbReference type="Proteomes" id="UP000323426">
    <property type="component" value="Unassembled WGS sequence"/>
</dbReference>
<gene>
    <name evidence="1" type="ORF">F0145_18250</name>
</gene>
<name>A0A5M6D5X1_9BACT</name>
<dbReference type="Gene3D" id="2.60.40.1930">
    <property type="match status" value="1"/>
</dbReference>
<reference evidence="1 2" key="1">
    <citation type="submission" date="2019-09" db="EMBL/GenBank/DDBJ databases">
        <title>Genome sequence and assembly of Adhaeribacter sp.</title>
        <authorList>
            <person name="Chhetri G."/>
        </authorList>
    </citation>
    <scope>NUCLEOTIDE SEQUENCE [LARGE SCALE GENOMIC DNA]</scope>
    <source>
        <strain evidence="1 2">DK36</strain>
    </source>
</reference>
<accession>A0A5M6D5X1</accession>
<protein>
    <recommendedName>
        <fullName evidence="3">Macroglobulin domain-containing protein</fullName>
    </recommendedName>
</protein>